<keyword evidence="8" id="KW-0325">Glycoprotein</keyword>
<dbReference type="InterPro" id="IPR018202">
    <property type="entry name" value="Ser_caboxypep_ser_AS"/>
</dbReference>
<dbReference type="GO" id="GO:0004185">
    <property type="term" value="F:serine-type carboxypeptidase activity"/>
    <property type="evidence" value="ECO:0007669"/>
    <property type="project" value="UniProtKB-UniRule"/>
</dbReference>
<accession>A0AA88WQY4</accession>
<dbReference type="FunFam" id="3.40.50.1820:FF:000579">
    <property type="entry name" value="Carboxypeptidase"/>
    <property type="match status" value="1"/>
</dbReference>
<dbReference type="GO" id="GO:0005773">
    <property type="term" value="C:vacuole"/>
    <property type="evidence" value="ECO:0007669"/>
    <property type="project" value="TreeGrafter"/>
</dbReference>
<dbReference type="Proteomes" id="UP001188597">
    <property type="component" value="Unassembled WGS sequence"/>
</dbReference>
<dbReference type="EMBL" id="JAVXUP010000276">
    <property type="protein sequence ID" value="KAK3032247.1"/>
    <property type="molecule type" value="Genomic_DNA"/>
</dbReference>
<keyword evidence="7" id="KW-1015">Disulfide bond</keyword>
<dbReference type="InterPro" id="IPR001563">
    <property type="entry name" value="Peptidase_S10"/>
</dbReference>
<dbReference type="GO" id="GO:0005576">
    <property type="term" value="C:extracellular region"/>
    <property type="evidence" value="ECO:0007669"/>
    <property type="project" value="UniProtKB-SubCell"/>
</dbReference>
<dbReference type="PROSITE" id="PS00560">
    <property type="entry name" value="CARBOXYPEPT_SER_HIS"/>
    <property type="match status" value="1"/>
</dbReference>
<keyword evidence="5 9" id="KW-0645">Protease</keyword>
<evidence type="ECO:0000256" key="3">
    <source>
        <dbReference type="ARBA" id="ARBA00022525"/>
    </source>
</evidence>
<proteinExistence type="inferred from homology"/>
<dbReference type="InterPro" id="IPR029058">
    <property type="entry name" value="AB_hydrolase_fold"/>
</dbReference>
<keyword evidence="11" id="KW-1185">Reference proteome</keyword>
<evidence type="ECO:0000256" key="7">
    <source>
        <dbReference type="ARBA" id="ARBA00023157"/>
    </source>
</evidence>
<evidence type="ECO:0000256" key="9">
    <source>
        <dbReference type="RuleBase" id="RU361156"/>
    </source>
</evidence>
<dbReference type="Gene3D" id="3.40.50.1820">
    <property type="entry name" value="alpha/beta hydrolase"/>
    <property type="match status" value="1"/>
</dbReference>
<organism evidence="10 11">
    <name type="scientific">Escallonia herrerae</name>
    <dbReference type="NCBI Taxonomy" id="1293975"/>
    <lineage>
        <taxon>Eukaryota</taxon>
        <taxon>Viridiplantae</taxon>
        <taxon>Streptophyta</taxon>
        <taxon>Embryophyta</taxon>
        <taxon>Tracheophyta</taxon>
        <taxon>Spermatophyta</taxon>
        <taxon>Magnoliopsida</taxon>
        <taxon>eudicotyledons</taxon>
        <taxon>Gunneridae</taxon>
        <taxon>Pentapetalae</taxon>
        <taxon>asterids</taxon>
        <taxon>campanulids</taxon>
        <taxon>Escalloniales</taxon>
        <taxon>Escalloniaceae</taxon>
        <taxon>Escallonia</taxon>
    </lineage>
</organism>
<gene>
    <name evidence="10" type="ORF">RJ639_035540</name>
</gene>
<dbReference type="AlphaFoldDB" id="A0AA88WQY4"/>
<dbReference type="Gene3D" id="3.40.50.11320">
    <property type="match status" value="1"/>
</dbReference>
<name>A0AA88WQY4_9ASTE</name>
<keyword evidence="4 9" id="KW-0121">Carboxypeptidase</keyword>
<dbReference type="PROSITE" id="PS00131">
    <property type="entry name" value="CARBOXYPEPT_SER_SER"/>
    <property type="match status" value="1"/>
</dbReference>
<dbReference type="EC" id="3.4.16.-" evidence="9"/>
<keyword evidence="6 9" id="KW-0378">Hydrolase</keyword>
<dbReference type="GO" id="GO:0006508">
    <property type="term" value="P:proteolysis"/>
    <property type="evidence" value="ECO:0007669"/>
    <property type="project" value="UniProtKB-KW"/>
</dbReference>
<evidence type="ECO:0000256" key="1">
    <source>
        <dbReference type="ARBA" id="ARBA00004613"/>
    </source>
</evidence>
<evidence type="ECO:0000313" key="10">
    <source>
        <dbReference type="EMBL" id="KAK3032247.1"/>
    </source>
</evidence>
<reference evidence="10" key="1">
    <citation type="submission" date="2022-12" db="EMBL/GenBank/DDBJ databases">
        <title>Draft genome assemblies for two species of Escallonia (Escalloniales).</title>
        <authorList>
            <person name="Chanderbali A."/>
            <person name="Dervinis C."/>
            <person name="Anghel I."/>
            <person name="Soltis D."/>
            <person name="Soltis P."/>
            <person name="Zapata F."/>
        </authorList>
    </citation>
    <scope>NUCLEOTIDE SEQUENCE</scope>
    <source>
        <strain evidence="10">UCBG64.0493</strain>
        <tissue evidence="10">Leaf</tissue>
    </source>
</reference>
<comment type="similarity">
    <text evidence="2 9">Belongs to the peptidase S10 family.</text>
</comment>
<feature type="signal peptide" evidence="9">
    <location>
        <begin position="1"/>
        <end position="21"/>
    </location>
</feature>
<dbReference type="Pfam" id="PF00450">
    <property type="entry name" value="Peptidase_S10"/>
    <property type="match status" value="1"/>
</dbReference>
<evidence type="ECO:0000256" key="8">
    <source>
        <dbReference type="ARBA" id="ARBA00023180"/>
    </source>
</evidence>
<dbReference type="PRINTS" id="PR00724">
    <property type="entry name" value="CRBOXYPTASEC"/>
</dbReference>
<comment type="subcellular location">
    <subcellularLocation>
        <location evidence="1">Secreted</location>
    </subcellularLocation>
</comment>
<dbReference type="PANTHER" id="PTHR11802:SF32">
    <property type="entry name" value="SERINE CARBOXYPEPTIDASE-LIKE 29"/>
    <property type="match status" value="1"/>
</dbReference>
<evidence type="ECO:0000256" key="5">
    <source>
        <dbReference type="ARBA" id="ARBA00022670"/>
    </source>
</evidence>
<keyword evidence="3" id="KW-0964">Secreted</keyword>
<dbReference type="SUPFAM" id="SSF53474">
    <property type="entry name" value="alpha/beta-Hydrolases"/>
    <property type="match status" value="1"/>
</dbReference>
<evidence type="ECO:0000256" key="6">
    <source>
        <dbReference type="ARBA" id="ARBA00022801"/>
    </source>
</evidence>
<evidence type="ECO:0000256" key="4">
    <source>
        <dbReference type="ARBA" id="ARBA00022645"/>
    </source>
</evidence>
<dbReference type="InterPro" id="IPR033124">
    <property type="entry name" value="Ser_caboxypep_his_AS"/>
</dbReference>
<evidence type="ECO:0000313" key="11">
    <source>
        <dbReference type="Proteomes" id="UP001188597"/>
    </source>
</evidence>
<sequence length="388" mass="43826">MSNLNWVFLLYTFSFIAHLYTASCDQASSDDPIGQQKLDQVLQLPGQNFSVSFAHYAGYVTVNEKAGRGLFYWFVEAVNDPSSKPLVLWLNGGPGCSSIAYGMGEEIGPFHVNKDGKSLYLNPYSWNQVANILFLDSPVGVGYSYSNTSSDHLNNGDKRTAADSLIFLLKWVECFPQYKGRDFYIVGESYAGHYVPQLSQATVRHNWAQKEKTLNLKGYMVGNALTDDYYDHFGLFQFMWSAGMISDQTYKQLNLFCDFQSFVHTSERDEVNTNWKDSPRSMLNVYHELIHSGLRIWIFSGDTDAVIPVTSTRYSIDALKLPTISPWRAWYDDGQVGGWTQQYEGLNFVTVRGAGHEVPLHKPKQALTLFKSFLSGTSMPTLKQVSDL</sequence>
<dbReference type="PANTHER" id="PTHR11802">
    <property type="entry name" value="SERINE PROTEASE FAMILY S10 SERINE CARBOXYPEPTIDASE"/>
    <property type="match status" value="1"/>
</dbReference>
<keyword evidence="9" id="KW-0732">Signal</keyword>
<protein>
    <recommendedName>
        <fullName evidence="9">Carboxypeptidase</fullName>
        <ecNumber evidence="9">3.4.16.-</ecNumber>
    </recommendedName>
</protein>
<dbReference type="FunFam" id="3.40.50.11320:FF:000003">
    <property type="entry name" value="Carboxypeptidase"/>
    <property type="match status" value="1"/>
</dbReference>
<evidence type="ECO:0000256" key="2">
    <source>
        <dbReference type="ARBA" id="ARBA00009431"/>
    </source>
</evidence>
<comment type="caution">
    <text evidence="10">The sequence shown here is derived from an EMBL/GenBank/DDBJ whole genome shotgun (WGS) entry which is preliminary data.</text>
</comment>
<feature type="chain" id="PRO_5041519132" description="Carboxypeptidase" evidence="9">
    <location>
        <begin position="22"/>
        <end position="388"/>
    </location>
</feature>